<keyword evidence="1" id="KW-0472">Membrane</keyword>
<dbReference type="AlphaFoldDB" id="H5V0Q5"/>
<feature type="transmembrane region" description="Helical" evidence="1">
    <location>
        <begin position="65"/>
        <end position="83"/>
    </location>
</feature>
<evidence type="ECO:0000256" key="1">
    <source>
        <dbReference type="SAM" id="Phobius"/>
    </source>
</evidence>
<dbReference type="Proteomes" id="UP000010297">
    <property type="component" value="Unassembled WGS sequence"/>
</dbReference>
<evidence type="ECO:0000313" key="2">
    <source>
        <dbReference type="EMBL" id="GAB51563.1"/>
    </source>
</evidence>
<keyword evidence="1" id="KW-0812">Transmembrane</keyword>
<organism evidence="2 3">
    <name type="scientific">Atlantibacter hermannii NBRC 105704</name>
    <dbReference type="NCBI Taxonomy" id="1115512"/>
    <lineage>
        <taxon>Bacteria</taxon>
        <taxon>Pseudomonadati</taxon>
        <taxon>Pseudomonadota</taxon>
        <taxon>Gammaproteobacteria</taxon>
        <taxon>Enterobacterales</taxon>
        <taxon>Enterobacteriaceae</taxon>
        <taxon>Atlantibacter</taxon>
    </lineage>
</organism>
<accession>H5V0Q5</accession>
<comment type="caution">
    <text evidence="2">The sequence shown here is derived from an EMBL/GenBank/DDBJ whole genome shotgun (WGS) entry which is preliminary data.</text>
</comment>
<protein>
    <submittedName>
        <fullName evidence="2">Uncharacterized protein</fullName>
    </submittedName>
</protein>
<sequence length="87" mass="10119">MKQTSINLSRFRAQTFFLKVKIEFMTKLNIIPTTYPMAFDKNKLNPKNVNVIITTAVNNVFPPPTIQYLTNSGVLLFIMLYFLRLTM</sequence>
<gene>
    <name evidence="2" type="ORF">EH105704_03_00670</name>
</gene>
<keyword evidence="3" id="KW-1185">Reference proteome</keyword>
<proteinExistence type="predicted"/>
<name>H5V0Q5_ATLHE</name>
<evidence type="ECO:0000313" key="3">
    <source>
        <dbReference type="Proteomes" id="UP000010297"/>
    </source>
</evidence>
<reference evidence="2 3" key="1">
    <citation type="submission" date="2012-02" db="EMBL/GenBank/DDBJ databases">
        <title>Whole genome shotgun sequence of Escherichia hermannii NBRC 105704.</title>
        <authorList>
            <person name="Yoshida I."/>
            <person name="Hosoyama A."/>
            <person name="Tsuchikane K."/>
            <person name="Katsumata H."/>
            <person name="Yamazaki S."/>
            <person name="Fujita N."/>
        </authorList>
    </citation>
    <scope>NUCLEOTIDE SEQUENCE [LARGE SCALE GENOMIC DNA]</scope>
    <source>
        <strain evidence="2 3">NBRC 105704</strain>
    </source>
</reference>
<keyword evidence="1" id="KW-1133">Transmembrane helix</keyword>
<dbReference type="EMBL" id="BAFF01000003">
    <property type="protein sequence ID" value="GAB51563.1"/>
    <property type="molecule type" value="Genomic_DNA"/>
</dbReference>